<feature type="non-terminal residue" evidence="2">
    <location>
        <position position="1"/>
    </location>
</feature>
<evidence type="ECO:0000313" key="2">
    <source>
        <dbReference type="EMBL" id="SVB70715.1"/>
    </source>
</evidence>
<dbReference type="EMBL" id="UINC01053775">
    <property type="protein sequence ID" value="SVB70715.1"/>
    <property type="molecule type" value="Genomic_DNA"/>
</dbReference>
<organism evidence="2">
    <name type="scientific">marine metagenome</name>
    <dbReference type="NCBI Taxonomy" id="408172"/>
    <lineage>
        <taxon>unclassified sequences</taxon>
        <taxon>metagenomes</taxon>
        <taxon>ecological metagenomes</taxon>
    </lineage>
</organism>
<keyword evidence="1" id="KW-1133">Transmembrane helix</keyword>
<accession>A0A382G7D9</accession>
<reference evidence="2" key="1">
    <citation type="submission" date="2018-05" db="EMBL/GenBank/DDBJ databases">
        <authorList>
            <person name="Lanie J.A."/>
            <person name="Ng W.-L."/>
            <person name="Kazmierczak K.M."/>
            <person name="Andrzejewski T.M."/>
            <person name="Davidsen T.M."/>
            <person name="Wayne K.J."/>
            <person name="Tettelin H."/>
            <person name="Glass J.I."/>
            <person name="Rusch D."/>
            <person name="Podicherti R."/>
            <person name="Tsui H.-C.T."/>
            <person name="Winkler M.E."/>
        </authorList>
    </citation>
    <scope>NUCLEOTIDE SEQUENCE</scope>
</reference>
<evidence type="ECO:0000256" key="1">
    <source>
        <dbReference type="SAM" id="Phobius"/>
    </source>
</evidence>
<feature type="transmembrane region" description="Helical" evidence="1">
    <location>
        <begin position="166"/>
        <end position="184"/>
    </location>
</feature>
<name>A0A382G7D9_9ZZZZ</name>
<dbReference type="AlphaFoldDB" id="A0A382G7D9"/>
<keyword evidence="1" id="KW-0812">Transmembrane</keyword>
<proteinExistence type="predicted"/>
<protein>
    <submittedName>
        <fullName evidence="2">Uncharacterized protein</fullName>
    </submittedName>
</protein>
<gene>
    <name evidence="2" type="ORF">METZ01_LOCUS223569</name>
</gene>
<keyword evidence="1" id="KW-0472">Membrane</keyword>
<feature type="transmembrane region" description="Helical" evidence="1">
    <location>
        <begin position="71"/>
        <end position="91"/>
    </location>
</feature>
<feature type="transmembrane region" description="Helical" evidence="1">
    <location>
        <begin position="21"/>
        <end position="41"/>
    </location>
</feature>
<sequence length="264" mass="29745">VITKESKHNQNPSNRNRKWRNFIISFLIIFITFLTSAAFPVEEESLGDNEVSQRIEFIQLHLEKGSQHAKYWYYGWLGFFSLGNITQLGVYTTTEDNKDKFDAGVGLIKTTLGVFSMLTNPIVAHTAAEKLSSLPERTLEERKVKLLKAEMLLHSTARREKQETSLFSHVFIAVLNILGGLAIANDTGDHRETPKQDGAINASMGILTGELKTITAPTQAIDDWNEYTQKHHAVPRKVSYLNTKTRFYTFAHPGGLGVGLRFSF</sequence>